<organism evidence="2 3">
    <name type="scientific">Planococcus shixiaomingii</name>
    <dbReference type="NCBI Taxonomy" id="3058393"/>
    <lineage>
        <taxon>Bacteria</taxon>
        <taxon>Bacillati</taxon>
        <taxon>Bacillota</taxon>
        <taxon>Bacilli</taxon>
        <taxon>Bacillales</taxon>
        <taxon>Caryophanaceae</taxon>
        <taxon>Planococcus</taxon>
    </lineage>
</organism>
<feature type="transmembrane region" description="Helical" evidence="1">
    <location>
        <begin position="35"/>
        <end position="52"/>
    </location>
</feature>
<proteinExistence type="predicted"/>
<keyword evidence="1" id="KW-1133">Transmembrane helix</keyword>
<reference evidence="2 3" key="1">
    <citation type="submission" date="2023-06" db="EMBL/GenBank/DDBJ databases">
        <title>Novel species in genus Planococcus.</title>
        <authorList>
            <person name="Ning S."/>
        </authorList>
    </citation>
    <scope>NUCLEOTIDE SEQUENCE [LARGE SCALE GENOMIC DNA]</scope>
    <source>
        <strain evidence="2 3">N028</strain>
    </source>
</reference>
<gene>
    <name evidence="2" type="ORF">QWY14_03570</name>
</gene>
<evidence type="ECO:0000313" key="3">
    <source>
        <dbReference type="Proteomes" id="UP001172055"/>
    </source>
</evidence>
<sequence>MFTAKENRRLVILTYISLTVGMIMLYYLFPDNSYKIAAIIIYPFICWLPFDLKWINSKRSKHQESRL</sequence>
<dbReference type="EMBL" id="JAUJWV010000001">
    <property type="protein sequence ID" value="MDN7240851.1"/>
    <property type="molecule type" value="Genomic_DNA"/>
</dbReference>
<accession>A0ABT8MYZ1</accession>
<keyword evidence="1" id="KW-0812">Transmembrane</keyword>
<dbReference type="RefSeq" id="WP_300984524.1">
    <property type="nucleotide sequence ID" value="NZ_CP129236.1"/>
</dbReference>
<keyword evidence="1" id="KW-0472">Membrane</keyword>
<comment type="caution">
    <text evidence="2">The sequence shown here is derived from an EMBL/GenBank/DDBJ whole genome shotgun (WGS) entry which is preliminary data.</text>
</comment>
<feature type="transmembrane region" description="Helical" evidence="1">
    <location>
        <begin position="12"/>
        <end position="29"/>
    </location>
</feature>
<name>A0ABT8MYZ1_9BACL</name>
<keyword evidence="3" id="KW-1185">Reference proteome</keyword>
<evidence type="ECO:0000313" key="2">
    <source>
        <dbReference type="EMBL" id="MDN7240851.1"/>
    </source>
</evidence>
<dbReference type="Proteomes" id="UP001172055">
    <property type="component" value="Unassembled WGS sequence"/>
</dbReference>
<evidence type="ECO:0000256" key="1">
    <source>
        <dbReference type="SAM" id="Phobius"/>
    </source>
</evidence>
<protein>
    <submittedName>
        <fullName evidence="2">Uncharacterized protein</fullName>
    </submittedName>
</protein>